<dbReference type="Pfam" id="PF00011">
    <property type="entry name" value="HSP20"/>
    <property type="match status" value="1"/>
</dbReference>
<dbReference type="EMBL" id="FPAA01000006">
    <property type="protein sequence ID" value="SFS72580.1"/>
    <property type="molecule type" value="Genomic_DNA"/>
</dbReference>
<dbReference type="SUPFAM" id="SSF49764">
    <property type="entry name" value="HSP20-like chaperones"/>
    <property type="match status" value="1"/>
</dbReference>
<evidence type="ECO:0000256" key="1">
    <source>
        <dbReference type="PROSITE-ProRule" id="PRU00285"/>
    </source>
</evidence>
<dbReference type="CDD" id="cd06464">
    <property type="entry name" value="ACD_sHsps-like"/>
    <property type="match status" value="1"/>
</dbReference>
<dbReference type="Proteomes" id="UP000198660">
    <property type="component" value="Unassembled WGS sequence"/>
</dbReference>
<dbReference type="AlphaFoldDB" id="A0A1I6S6T2"/>
<reference evidence="5" key="1">
    <citation type="submission" date="2016-10" db="EMBL/GenBank/DDBJ databases">
        <authorList>
            <person name="Varghese N."/>
            <person name="Submissions S."/>
        </authorList>
    </citation>
    <scope>NUCLEOTIDE SEQUENCE [LARGE SCALE GENOMIC DNA]</scope>
    <source>
        <strain evidence="5">DSM 45789</strain>
    </source>
</reference>
<comment type="similarity">
    <text evidence="1 2">Belongs to the small heat shock protein (HSP20) family.</text>
</comment>
<evidence type="ECO:0000313" key="5">
    <source>
        <dbReference type="Proteomes" id="UP000198660"/>
    </source>
</evidence>
<keyword evidence="5" id="KW-1185">Reference proteome</keyword>
<dbReference type="InterPro" id="IPR008978">
    <property type="entry name" value="HSP20-like_chaperone"/>
</dbReference>
<dbReference type="RefSeq" id="WP_091836995.1">
    <property type="nucleotide sequence ID" value="NZ_FPAA01000006.1"/>
</dbReference>
<dbReference type="PROSITE" id="PS01031">
    <property type="entry name" value="SHSP"/>
    <property type="match status" value="1"/>
</dbReference>
<evidence type="ECO:0000256" key="2">
    <source>
        <dbReference type="RuleBase" id="RU003616"/>
    </source>
</evidence>
<name>A0A1I6S6T2_9BACL</name>
<dbReference type="OrthoDB" id="2989339at2"/>
<evidence type="ECO:0000259" key="3">
    <source>
        <dbReference type="PROSITE" id="PS01031"/>
    </source>
</evidence>
<gene>
    <name evidence="4" type="ORF">SAMN05444972_106181</name>
</gene>
<organism evidence="4 5">
    <name type="scientific">Marininema halotolerans</name>
    <dbReference type="NCBI Taxonomy" id="1155944"/>
    <lineage>
        <taxon>Bacteria</taxon>
        <taxon>Bacillati</taxon>
        <taxon>Bacillota</taxon>
        <taxon>Bacilli</taxon>
        <taxon>Bacillales</taxon>
        <taxon>Thermoactinomycetaceae</taxon>
        <taxon>Marininema</taxon>
    </lineage>
</organism>
<feature type="domain" description="SHSP" evidence="3">
    <location>
        <begin position="24"/>
        <end position="122"/>
    </location>
</feature>
<protein>
    <submittedName>
        <fullName evidence="4">Molecular chaperone IbpA, HSP20 family</fullName>
    </submittedName>
</protein>
<dbReference type="Gene3D" id="2.60.40.790">
    <property type="match status" value="1"/>
</dbReference>
<sequence>MLRPWLTKGPENWLGEIFNQMEQLSLQLEHNRIRGDLYQKNGKVVVMMEIPGLQDRHEIDVRVEDQILIVRGTTGSGSSTTTSVEESSFIYEMLLPTKVEVSKMETVINPTERLLTIRLPVL</sequence>
<evidence type="ECO:0000313" key="4">
    <source>
        <dbReference type="EMBL" id="SFS72580.1"/>
    </source>
</evidence>
<proteinExistence type="inferred from homology"/>
<dbReference type="InterPro" id="IPR002068">
    <property type="entry name" value="A-crystallin/Hsp20_dom"/>
</dbReference>
<accession>A0A1I6S6T2</accession>